<organism evidence="1 2">
    <name type="scientific">Solanum commersonii</name>
    <name type="common">Commerson's wild potato</name>
    <name type="synonym">Commerson's nightshade</name>
    <dbReference type="NCBI Taxonomy" id="4109"/>
    <lineage>
        <taxon>Eukaryota</taxon>
        <taxon>Viridiplantae</taxon>
        <taxon>Streptophyta</taxon>
        <taxon>Embryophyta</taxon>
        <taxon>Tracheophyta</taxon>
        <taxon>Spermatophyta</taxon>
        <taxon>Magnoliopsida</taxon>
        <taxon>eudicotyledons</taxon>
        <taxon>Gunneridae</taxon>
        <taxon>Pentapetalae</taxon>
        <taxon>asterids</taxon>
        <taxon>lamiids</taxon>
        <taxon>Solanales</taxon>
        <taxon>Solanaceae</taxon>
        <taxon>Solanoideae</taxon>
        <taxon>Solaneae</taxon>
        <taxon>Solanum</taxon>
    </lineage>
</organism>
<name>A0A9J5X7D6_SOLCO</name>
<dbReference type="AlphaFoldDB" id="A0A9J5X7D6"/>
<sequence length="65" mass="7702">MISIDRNDMMNAFDIREKIVSEEICLSDQMNEARDKDWWESIDQFSIDDTMRFEAWLTSGEFTGS</sequence>
<proteinExistence type="predicted"/>
<protein>
    <submittedName>
        <fullName evidence="1">Uncharacterized protein</fullName>
    </submittedName>
</protein>
<gene>
    <name evidence="1" type="ORF">H5410_044204</name>
</gene>
<evidence type="ECO:0000313" key="1">
    <source>
        <dbReference type="EMBL" id="KAG5583770.1"/>
    </source>
</evidence>
<accession>A0A9J5X7D6</accession>
<evidence type="ECO:0000313" key="2">
    <source>
        <dbReference type="Proteomes" id="UP000824120"/>
    </source>
</evidence>
<reference evidence="1 2" key="1">
    <citation type="submission" date="2020-09" db="EMBL/GenBank/DDBJ databases">
        <title>De no assembly of potato wild relative species, Solanum commersonii.</title>
        <authorList>
            <person name="Cho K."/>
        </authorList>
    </citation>
    <scope>NUCLEOTIDE SEQUENCE [LARGE SCALE GENOMIC DNA]</scope>
    <source>
        <strain evidence="1">LZ3.2</strain>
        <tissue evidence="1">Leaf</tissue>
    </source>
</reference>
<comment type="caution">
    <text evidence="1">The sequence shown here is derived from an EMBL/GenBank/DDBJ whole genome shotgun (WGS) entry which is preliminary data.</text>
</comment>
<dbReference type="EMBL" id="JACXVP010000009">
    <property type="protein sequence ID" value="KAG5583770.1"/>
    <property type="molecule type" value="Genomic_DNA"/>
</dbReference>
<dbReference type="Proteomes" id="UP000824120">
    <property type="component" value="Chromosome 9"/>
</dbReference>
<keyword evidence="2" id="KW-1185">Reference proteome</keyword>